<protein>
    <recommendedName>
        <fullName evidence="7">Peptide deformylase</fullName>
    </recommendedName>
</protein>
<keyword evidence="2" id="KW-0479">Metal-binding</keyword>
<evidence type="ECO:0008006" key="7">
    <source>
        <dbReference type="Google" id="ProtNLM"/>
    </source>
</evidence>
<dbReference type="Gene3D" id="3.90.45.10">
    <property type="entry name" value="Peptide deformylase"/>
    <property type="match status" value="1"/>
</dbReference>
<evidence type="ECO:0000313" key="6">
    <source>
        <dbReference type="EMBL" id="GAI74464.1"/>
    </source>
</evidence>
<organism evidence="6">
    <name type="scientific">marine sediment metagenome</name>
    <dbReference type="NCBI Taxonomy" id="412755"/>
    <lineage>
        <taxon>unclassified sequences</taxon>
        <taxon>metagenomes</taxon>
        <taxon>ecological metagenomes</taxon>
    </lineage>
</organism>
<dbReference type="PANTHER" id="PTHR10458:SF2">
    <property type="entry name" value="PEPTIDE DEFORMYLASE, MITOCHONDRIAL"/>
    <property type="match status" value="1"/>
</dbReference>
<reference evidence="6" key="1">
    <citation type="journal article" date="2014" name="Front. Microbiol.">
        <title>High frequency of phylogenetically diverse reductive dehalogenase-homologous genes in deep subseafloor sedimentary metagenomes.</title>
        <authorList>
            <person name="Kawai M."/>
            <person name="Futagami T."/>
            <person name="Toyoda A."/>
            <person name="Takaki Y."/>
            <person name="Nishi S."/>
            <person name="Hori S."/>
            <person name="Arai W."/>
            <person name="Tsubouchi T."/>
            <person name="Morono Y."/>
            <person name="Uchiyama I."/>
            <person name="Ito T."/>
            <person name="Fujiyama A."/>
            <person name="Inagaki F."/>
            <person name="Takami H."/>
        </authorList>
    </citation>
    <scope>NUCLEOTIDE SEQUENCE</scope>
    <source>
        <strain evidence="6">Expedition CK06-06</strain>
    </source>
</reference>
<dbReference type="InterPro" id="IPR023635">
    <property type="entry name" value="Peptide_deformylase"/>
</dbReference>
<name>X1T382_9ZZZZ</name>
<dbReference type="GO" id="GO:0006412">
    <property type="term" value="P:translation"/>
    <property type="evidence" value="ECO:0007669"/>
    <property type="project" value="UniProtKB-KW"/>
</dbReference>
<comment type="similarity">
    <text evidence="1">Belongs to the polypeptide deformylase family.</text>
</comment>
<comment type="caution">
    <text evidence="6">The sequence shown here is derived from an EMBL/GenBank/DDBJ whole genome shotgun (WGS) entry which is preliminary data.</text>
</comment>
<dbReference type="InterPro" id="IPR036821">
    <property type="entry name" value="Peptide_deformylase_sf"/>
</dbReference>
<dbReference type="PIRSF" id="PIRSF004749">
    <property type="entry name" value="Pep_def"/>
    <property type="match status" value="1"/>
</dbReference>
<dbReference type="SUPFAM" id="SSF56420">
    <property type="entry name" value="Peptide deformylase"/>
    <property type="match status" value="1"/>
</dbReference>
<dbReference type="EMBL" id="BARW01007640">
    <property type="protein sequence ID" value="GAI74464.1"/>
    <property type="molecule type" value="Genomic_DNA"/>
</dbReference>
<dbReference type="GO" id="GO:0042586">
    <property type="term" value="F:peptide deformylase activity"/>
    <property type="evidence" value="ECO:0007669"/>
    <property type="project" value="InterPro"/>
</dbReference>
<evidence type="ECO:0000256" key="1">
    <source>
        <dbReference type="ARBA" id="ARBA00010759"/>
    </source>
</evidence>
<evidence type="ECO:0000256" key="2">
    <source>
        <dbReference type="ARBA" id="ARBA00022723"/>
    </source>
</evidence>
<dbReference type="PANTHER" id="PTHR10458">
    <property type="entry name" value="PEPTIDE DEFORMYLASE"/>
    <property type="match status" value="1"/>
</dbReference>
<evidence type="ECO:0000256" key="3">
    <source>
        <dbReference type="ARBA" id="ARBA00022801"/>
    </source>
</evidence>
<accession>X1T382</accession>
<proteinExistence type="inferred from homology"/>
<gene>
    <name evidence="6" type="ORF">S12H4_15847</name>
</gene>
<dbReference type="GO" id="GO:0046872">
    <property type="term" value="F:metal ion binding"/>
    <property type="evidence" value="ECO:0007669"/>
    <property type="project" value="UniProtKB-KW"/>
</dbReference>
<sequence>MELVKAPNPLLRQTSEEVKEIDSVRELAQELVDFLDTHRADNPAPISLSGPQLGQLVRVIAFRRNATPDGDIEVLINPTLVYAKNSHIVRELCLSLPGKIFTVRRHKIVKISGVTLDGVERSFRGRDVLAQIFEHELGHLNGILIDQVGEKVK</sequence>
<keyword evidence="4" id="KW-0648">Protein biosynthesis</keyword>
<dbReference type="GO" id="GO:0005739">
    <property type="term" value="C:mitochondrion"/>
    <property type="evidence" value="ECO:0007669"/>
    <property type="project" value="TreeGrafter"/>
</dbReference>
<dbReference type="AlphaFoldDB" id="X1T382"/>
<evidence type="ECO:0000256" key="5">
    <source>
        <dbReference type="ARBA" id="ARBA00037114"/>
    </source>
</evidence>
<evidence type="ECO:0000256" key="4">
    <source>
        <dbReference type="ARBA" id="ARBA00022917"/>
    </source>
</evidence>
<dbReference type="Pfam" id="PF01327">
    <property type="entry name" value="Pep_deformylase"/>
    <property type="match status" value="1"/>
</dbReference>
<dbReference type="PRINTS" id="PR01576">
    <property type="entry name" value="PDEFORMYLASE"/>
</dbReference>
<keyword evidence="3" id="KW-0378">Hydrolase</keyword>
<comment type="function">
    <text evidence="5">Removes the formyl group from the N-terminal Met of newly synthesized proteins.</text>
</comment>